<protein>
    <recommendedName>
        <fullName evidence="4">DUF1294 domain-containing protein</fullName>
    </recommendedName>
</protein>
<keyword evidence="1" id="KW-1133">Transmembrane helix</keyword>
<evidence type="ECO:0000313" key="2">
    <source>
        <dbReference type="EMBL" id="OGF41342.1"/>
    </source>
</evidence>
<keyword evidence="1" id="KW-0472">Membrane</keyword>
<dbReference type="EMBL" id="MFGO01000010">
    <property type="protein sequence ID" value="OGF41342.1"/>
    <property type="molecule type" value="Genomic_DNA"/>
</dbReference>
<proteinExistence type="predicted"/>
<dbReference type="Pfam" id="PF06961">
    <property type="entry name" value="DUF1294"/>
    <property type="match status" value="1"/>
</dbReference>
<name>A0A1F5TQQ1_9BACT</name>
<dbReference type="AlphaFoldDB" id="A0A1F5TQQ1"/>
<gene>
    <name evidence="2" type="ORF">A2531_07075</name>
</gene>
<evidence type="ECO:0000313" key="3">
    <source>
        <dbReference type="Proteomes" id="UP000177579"/>
    </source>
</evidence>
<reference evidence="2 3" key="1">
    <citation type="journal article" date="2016" name="Nat. Commun.">
        <title>Thousands of microbial genomes shed light on interconnected biogeochemical processes in an aquifer system.</title>
        <authorList>
            <person name="Anantharaman K."/>
            <person name="Brown C.T."/>
            <person name="Hug L.A."/>
            <person name="Sharon I."/>
            <person name="Castelle C.J."/>
            <person name="Probst A.J."/>
            <person name="Thomas B.C."/>
            <person name="Singh A."/>
            <person name="Wilkins M.J."/>
            <person name="Karaoz U."/>
            <person name="Brodie E.L."/>
            <person name="Williams K.H."/>
            <person name="Hubbard S.S."/>
            <person name="Banfield J.F."/>
        </authorList>
    </citation>
    <scope>NUCLEOTIDE SEQUENCE [LARGE SCALE GENOMIC DNA]</scope>
</reference>
<feature type="transmembrane region" description="Helical" evidence="1">
    <location>
        <begin position="68"/>
        <end position="89"/>
    </location>
</feature>
<accession>A0A1F5TQQ1</accession>
<comment type="caution">
    <text evidence="2">The sequence shown here is derived from an EMBL/GenBank/DDBJ whole genome shotgun (WGS) entry which is preliminary data.</text>
</comment>
<sequence length="98" mass="11930">MNVVNYLFYYFIVINIVSGFFFVLDKFNSAYNNRKRISEFKLHILETLGGVFVIFLLIHIIRHKNRKMEYNFITGIILLVWVILLYYLFQYFGLKIEF</sequence>
<evidence type="ECO:0000256" key="1">
    <source>
        <dbReference type="SAM" id="Phobius"/>
    </source>
</evidence>
<dbReference type="InterPro" id="IPR010718">
    <property type="entry name" value="DUF1294"/>
</dbReference>
<feature type="transmembrane region" description="Helical" evidence="1">
    <location>
        <begin position="44"/>
        <end position="62"/>
    </location>
</feature>
<organism evidence="2 3">
    <name type="scientific">Candidatus Falkowbacteria bacterium RIFOXYD2_FULL_34_120</name>
    <dbReference type="NCBI Taxonomy" id="1798007"/>
    <lineage>
        <taxon>Bacteria</taxon>
        <taxon>Candidatus Falkowiibacteriota</taxon>
    </lineage>
</organism>
<keyword evidence="1" id="KW-0812">Transmembrane</keyword>
<dbReference type="Proteomes" id="UP000177579">
    <property type="component" value="Unassembled WGS sequence"/>
</dbReference>
<feature type="transmembrane region" description="Helical" evidence="1">
    <location>
        <begin position="6"/>
        <end position="24"/>
    </location>
</feature>
<evidence type="ECO:0008006" key="4">
    <source>
        <dbReference type="Google" id="ProtNLM"/>
    </source>
</evidence>